<name>A0ABW1KIV5_9ACTN</name>
<comment type="caution">
    <text evidence="2">The sequence shown here is derived from an EMBL/GenBank/DDBJ whole genome shotgun (WGS) entry which is preliminary data.</text>
</comment>
<organism evidence="2 3">
    <name type="scientific">Plantactinospora solaniradicis</name>
    <dbReference type="NCBI Taxonomy" id="1723736"/>
    <lineage>
        <taxon>Bacteria</taxon>
        <taxon>Bacillati</taxon>
        <taxon>Actinomycetota</taxon>
        <taxon>Actinomycetes</taxon>
        <taxon>Micromonosporales</taxon>
        <taxon>Micromonosporaceae</taxon>
        <taxon>Plantactinospora</taxon>
    </lineage>
</organism>
<evidence type="ECO:0000256" key="1">
    <source>
        <dbReference type="SAM" id="SignalP"/>
    </source>
</evidence>
<evidence type="ECO:0000313" key="2">
    <source>
        <dbReference type="EMBL" id="MFC6020703.1"/>
    </source>
</evidence>
<protein>
    <recommendedName>
        <fullName evidence="4">Lipoprotein</fullName>
    </recommendedName>
</protein>
<dbReference type="Proteomes" id="UP001596203">
    <property type="component" value="Unassembled WGS sequence"/>
</dbReference>
<proteinExistence type="predicted"/>
<accession>A0ABW1KIV5</accession>
<sequence length="174" mass="18596">MKLRIFAAAGAATIVLAGCTDDGSGKPSASSGVTNQAALIEAAACMRAHGFPEFPDPVETDGRWAYPAPAPNILRQPNPDCDQLLRRAGAIPEITARAVTADEMSKLRKWADCIRTNGVPDWPDPEADAVFRPSRFLENDDPVWRKADEACRHLEFGPITVDPGSGHSKTGGSD</sequence>
<gene>
    <name evidence="2" type="ORF">ACFP2T_31610</name>
</gene>
<evidence type="ECO:0000313" key="3">
    <source>
        <dbReference type="Proteomes" id="UP001596203"/>
    </source>
</evidence>
<feature type="chain" id="PRO_5045496673" description="Lipoprotein" evidence="1">
    <location>
        <begin position="18"/>
        <end position="174"/>
    </location>
</feature>
<dbReference type="EMBL" id="JBHSPR010000037">
    <property type="protein sequence ID" value="MFC6020703.1"/>
    <property type="molecule type" value="Genomic_DNA"/>
</dbReference>
<feature type="signal peptide" evidence="1">
    <location>
        <begin position="1"/>
        <end position="17"/>
    </location>
</feature>
<dbReference type="RefSeq" id="WP_377428220.1">
    <property type="nucleotide sequence ID" value="NZ_JBHSPR010000037.1"/>
</dbReference>
<reference evidence="3" key="1">
    <citation type="journal article" date="2019" name="Int. J. Syst. Evol. Microbiol.">
        <title>The Global Catalogue of Microorganisms (GCM) 10K type strain sequencing project: providing services to taxonomists for standard genome sequencing and annotation.</title>
        <authorList>
            <consortium name="The Broad Institute Genomics Platform"/>
            <consortium name="The Broad Institute Genome Sequencing Center for Infectious Disease"/>
            <person name="Wu L."/>
            <person name="Ma J."/>
        </authorList>
    </citation>
    <scope>NUCLEOTIDE SEQUENCE [LARGE SCALE GENOMIC DNA]</scope>
    <source>
        <strain evidence="3">ZS-35-S2</strain>
    </source>
</reference>
<dbReference type="PROSITE" id="PS51257">
    <property type="entry name" value="PROKAR_LIPOPROTEIN"/>
    <property type="match status" value="1"/>
</dbReference>
<evidence type="ECO:0008006" key="4">
    <source>
        <dbReference type="Google" id="ProtNLM"/>
    </source>
</evidence>
<keyword evidence="3" id="KW-1185">Reference proteome</keyword>
<keyword evidence="1" id="KW-0732">Signal</keyword>